<dbReference type="InterPro" id="IPR050111">
    <property type="entry name" value="C-type_lectin/snaclec_domain"/>
</dbReference>
<dbReference type="Pfam" id="PF00059">
    <property type="entry name" value="Lectin_C"/>
    <property type="match status" value="1"/>
</dbReference>
<feature type="non-terminal residue" evidence="4">
    <location>
        <position position="120"/>
    </location>
</feature>
<evidence type="ECO:0000259" key="3">
    <source>
        <dbReference type="PROSITE" id="PS50041"/>
    </source>
</evidence>
<dbReference type="SUPFAM" id="SSF56436">
    <property type="entry name" value="C-type lectin-like"/>
    <property type="match status" value="1"/>
</dbReference>
<sequence length="120" mass="13739">MTCPCDWKEFSGKCYYFSKSEEAWQKAKEFCYSQDAVLVVIKTEQELNFIGGQVSRGHYVGLSDLQTEGTWVWLDGSTVDSRFWRSGEPNNANEEDCGELIEGKLNDISCSTTLRWICEK</sequence>
<dbReference type="InterPro" id="IPR001304">
    <property type="entry name" value="C-type_lectin-like"/>
</dbReference>
<name>A0ABS2XTF7_POLSP</name>
<dbReference type="EMBL" id="JAAWVQ010072249">
    <property type="protein sequence ID" value="MBN3277651.1"/>
    <property type="molecule type" value="Genomic_DNA"/>
</dbReference>
<feature type="non-terminal residue" evidence="4">
    <location>
        <position position="1"/>
    </location>
</feature>
<gene>
    <name evidence="4" type="primary">Clec17a</name>
    <name evidence="4" type="ORF">GTO93_0005502</name>
</gene>
<evidence type="ECO:0000313" key="5">
    <source>
        <dbReference type="Proteomes" id="UP001166093"/>
    </source>
</evidence>
<dbReference type="SMART" id="SM00034">
    <property type="entry name" value="CLECT"/>
    <property type="match status" value="1"/>
</dbReference>
<dbReference type="Gene3D" id="3.10.100.10">
    <property type="entry name" value="Mannose-Binding Protein A, subunit A"/>
    <property type="match status" value="1"/>
</dbReference>
<evidence type="ECO:0000313" key="4">
    <source>
        <dbReference type="EMBL" id="MBN3277651.1"/>
    </source>
</evidence>
<keyword evidence="5" id="KW-1185">Reference proteome</keyword>
<organism evidence="4 5">
    <name type="scientific">Polyodon spathula</name>
    <name type="common">North American paddlefish</name>
    <name type="synonym">Squalus spathula</name>
    <dbReference type="NCBI Taxonomy" id="7913"/>
    <lineage>
        <taxon>Eukaryota</taxon>
        <taxon>Metazoa</taxon>
        <taxon>Chordata</taxon>
        <taxon>Craniata</taxon>
        <taxon>Vertebrata</taxon>
        <taxon>Euteleostomi</taxon>
        <taxon>Actinopterygii</taxon>
        <taxon>Chondrostei</taxon>
        <taxon>Acipenseriformes</taxon>
        <taxon>Polyodontidae</taxon>
        <taxon>Polyodon</taxon>
    </lineage>
</organism>
<accession>A0ABS2XTF7</accession>
<reference evidence="4" key="1">
    <citation type="journal article" date="2021" name="Cell">
        <title>Tracing the genetic footprints of vertebrate landing in non-teleost ray-finned fishes.</title>
        <authorList>
            <person name="Bi X."/>
            <person name="Wang K."/>
            <person name="Yang L."/>
            <person name="Pan H."/>
            <person name="Jiang H."/>
            <person name="Wei Q."/>
            <person name="Fang M."/>
            <person name="Yu H."/>
            <person name="Zhu C."/>
            <person name="Cai Y."/>
            <person name="He Y."/>
            <person name="Gan X."/>
            <person name="Zeng H."/>
            <person name="Yu D."/>
            <person name="Zhu Y."/>
            <person name="Jiang H."/>
            <person name="Qiu Q."/>
            <person name="Yang H."/>
            <person name="Zhang Y.E."/>
            <person name="Wang W."/>
            <person name="Zhu M."/>
            <person name="He S."/>
            <person name="Zhang G."/>
        </authorList>
    </citation>
    <scope>NUCLEOTIDE SEQUENCE</scope>
    <source>
        <strain evidence="4">Pddl_001</strain>
    </source>
</reference>
<dbReference type="Proteomes" id="UP001166093">
    <property type="component" value="Unassembled WGS sequence"/>
</dbReference>
<feature type="domain" description="C-type lectin" evidence="3">
    <location>
        <begin position="10"/>
        <end position="119"/>
    </location>
</feature>
<dbReference type="CDD" id="cd03590">
    <property type="entry name" value="CLECT_DC-SIGN_like"/>
    <property type="match status" value="1"/>
</dbReference>
<comment type="caution">
    <text evidence="4">The sequence shown here is derived from an EMBL/GenBank/DDBJ whole genome shotgun (WGS) entry which is preliminary data.</text>
</comment>
<evidence type="ECO:0000256" key="2">
    <source>
        <dbReference type="ARBA" id="ARBA00023157"/>
    </source>
</evidence>
<dbReference type="InterPro" id="IPR016186">
    <property type="entry name" value="C-type_lectin-like/link_sf"/>
</dbReference>
<dbReference type="PROSITE" id="PS00615">
    <property type="entry name" value="C_TYPE_LECTIN_1"/>
    <property type="match status" value="1"/>
</dbReference>
<proteinExistence type="predicted"/>
<keyword evidence="2" id="KW-1015">Disulfide bond</keyword>
<dbReference type="PANTHER" id="PTHR22803">
    <property type="entry name" value="MANNOSE, PHOSPHOLIPASE, LECTIN RECEPTOR RELATED"/>
    <property type="match status" value="1"/>
</dbReference>
<dbReference type="InterPro" id="IPR018378">
    <property type="entry name" value="C-type_lectin_CS"/>
</dbReference>
<dbReference type="InterPro" id="IPR016187">
    <property type="entry name" value="CTDL_fold"/>
</dbReference>
<dbReference type="PROSITE" id="PS50041">
    <property type="entry name" value="C_TYPE_LECTIN_2"/>
    <property type="match status" value="1"/>
</dbReference>
<protein>
    <submittedName>
        <fullName evidence="4">CL17A protein</fullName>
    </submittedName>
</protein>
<dbReference type="InterPro" id="IPR033989">
    <property type="entry name" value="CD209-like_CTLD"/>
</dbReference>
<keyword evidence="1" id="KW-0430">Lectin</keyword>
<evidence type="ECO:0000256" key="1">
    <source>
        <dbReference type="ARBA" id="ARBA00022734"/>
    </source>
</evidence>